<feature type="domain" description="SMP-30/Gluconolactonase/LRE-like region" evidence="2">
    <location>
        <begin position="205"/>
        <end position="307"/>
    </location>
</feature>
<accession>A0A0F0I3Y6</accession>
<keyword evidence="1" id="KW-0732">Signal</keyword>
<comment type="caution">
    <text evidence="3">The sequence shown here is derived from an EMBL/GenBank/DDBJ whole genome shotgun (WGS) entry which is preliminary data.</text>
</comment>
<protein>
    <submittedName>
        <fullName evidence="3">SMP-30/Gluconolaconase/LRE-like region</fullName>
    </submittedName>
</protein>
<dbReference type="PANTHER" id="PTHR47064:SF2">
    <property type="entry name" value="SMP-30_GLUCONOLACTONASE_LRE-LIKE REGION DOMAIN-CONTAINING PROTEIN-RELATED"/>
    <property type="match status" value="1"/>
</dbReference>
<dbReference type="PANTHER" id="PTHR47064">
    <property type="entry name" value="PUTATIVE (AFU_ORTHOLOGUE AFUA_1G08990)-RELATED"/>
    <property type="match status" value="1"/>
</dbReference>
<evidence type="ECO:0000259" key="2">
    <source>
        <dbReference type="Pfam" id="PF08450"/>
    </source>
</evidence>
<dbReference type="AlphaFoldDB" id="A0A0F0I3Y6"/>
<dbReference type="Pfam" id="PF08450">
    <property type="entry name" value="SGL"/>
    <property type="match status" value="1"/>
</dbReference>
<dbReference type="SUPFAM" id="SSF63829">
    <property type="entry name" value="Calcium-dependent phosphotriesterase"/>
    <property type="match status" value="1"/>
</dbReference>
<gene>
    <name evidence="3" type="ORF">P875_00053072</name>
</gene>
<feature type="chain" id="PRO_5002442938" evidence="1">
    <location>
        <begin position="28"/>
        <end position="663"/>
    </location>
</feature>
<dbReference type="OrthoDB" id="423498at2759"/>
<evidence type="ECO:0000313" key="3">
    <source>
        <dbReference type="EMBL" id="KJK60683.1"/>
    </source>
</evidence>
<organism evidence="3 4">
    <name type="scientific">Aspergillus parasiticus (strain ATCC 56775 / NRRL 5862 / SRRC 143 / SU-1)</name>
    <dbReference type="NCBI Taxonomy" id="1403190"/>
    <lineage>
        <taxon>Eukaryota</taxon>
        <taxon>Fungi</taxon>
        <taxon>Dikarya</taxon>
        <taxon>Ascomycota</taxon>
        <taxon>Pezizomycotina</taxon>
        <taxon>Eurotiomycetes</taxon>
        <taxon>Eurotiomycetidae</taxon>
        <taxon>Eurotiales</taxon>
        <taxon>Aspergillaceae</taxon>
        <taxon>Aspergillus</taxon>
        <taxon>Aspergillus subgen. Circumdati</taxon>
    </lineage>
</organism>
<dbReference type="Proteomes" id="UP000033540">
    <property type="component" value="Unassembled WGS sequence"/>
</dbReference>
<proteinExistence type="predicted"/>
<dbReference type="InterPro" id="IPR013658">
    <property type="entry name" value="SGL"/>
</dbReference>
<dbReference type="InterPro" id="IPR011042">
    <property type="entry name" value="6-blade_b-propeller_TolB-like"/>
</dbReference>
<dbReference type="Gene3D" id="2.120.10.30">
    <property type="entry name" value="TolB, C-terminal domain"/>
    <property type="match status" value="1"/>
</dbReference>
<name>A0A0F0I3Y6_ASPPU</name>
<sequence>MMYSGALSLTLATTLANAAAIIPRATATSLTTPSSVAVLNNPIARPCMAPGVVCLKQHAANLPYPFHRAAPDGRNIPTYGDTEVPADASWKNVSTADFIVFDESRAADVLGDSPSVDFVLSVDANHIHEGPVFVPTQNRIYFSELSTNLPQFTIDLNQDPPSLSYFTADPPIYIPNGGFYHNSTVYFSVAGSNTSIPGLGQQRPGIVTLDPATNKSTTLLNNYYGLTFTDCDDLIVDPGTGFIWFTAPYYSWWLELADIPPQTKSGTYRFDPTTGSTVIANDEMLSPNGIALSPDRRHMYISDSAASGLSAPISPDVPSPGGAGILYNVTGTRAIYKFDLVDDGRAIINKRPIYYDVIGSVPDGLKVARNGYVVTATGNGLSVMDEYGDMIVRVQTNFTVNNFVWTDANEYREVWMVGMGGVARLKWGLQGTTLPPSRASYKVKGDTIVKQTLTRPRSMSPWAIIEVYCDLHFLGYDWILEGSQLNQTDHDVIWKINVSIGVTTENRIEEKDALLSSLDLKDLSLRVGEEQKDFSEREIGAIASERRSVTVKAHSNIFHYQKRCNFLSRLWPFVYADDRLWVAALPGTTKPSTADTAFSVMADEFLVVPDKLVGEGKVTTVEAAKVLRMGNFPLRPGPPSLEDERIMSEVKLLRATGYSVSPS</sequence>
<evidence type="ECO:0000256" key="1">
    <source>
        <dbReference type="SAM" id="SignalP"/>
    </source>
</evidence>
<evidence type="ECO:0000313" key="4">
    <source>
        <dbReference type="Proteomes" id="UP000033540"/>
    </source>
</evidence>
<feature type="signal peptide" evidence="1">
    <location>
        <begin position="1"/>
        <end position="27"/>
    </location>
</feature>
<dbReference type="InterPro" id="IPR052988">
    <property type="entry name" value="Oryzine_lactonohydrolase"/>
</dbReference>
<dbReference type="EMBL" id="JZEE01000732">
    <property type="protein sequence ID" value="KJK60683.1"/>
    <property type="molecule type" value="Genomic_DNA"/>
</dbReference>
<reference evidence="3 4" key="1">
    <citation type="submission" date="2015-02" db="EMBL/GenBank/DDBJ databases">
        <title>Draft genome sequence of Aspergillus parasiticus SU-1.</title>
        <authorList>
            <person name="Yu J."/>
            <person name="Fedorova N."/>
            <person name="Yin Y."/>
            <person name="Losada L."/>
            <person name="Zafar N."/>
            <person name="Taujale R."/>
            <person name="Ehrlich K.C."/>
            <person name="Bhatnagar D."/>
            <person name="Cleveland T.E."/>
            <person name="Bennett J.W."/>
            <person name="Nierman W.C."/>
        </authorList>
    </citation>
    <scope>NUCLEOTIDE SEQUENCE [LARGE SCALE GENOMIC DNA]</scope>
    <source>
        <strain evidence="4">ATCC 56775 / NRRL 5862 / SRRC 143 / SU-1</strain>
    </source>
</reference>
<dbReference type="STRING" id="1403190.A0A0F0I3Y6"/>